<dbReference type="PANTHER" id="PTHR38099">
    <property type="entry name" value="LARGE RIBOSOMAL RNA SUBUNIT ACCUMULATION PROTEIN YCED"/>
    <property type="match status" value="1"/>
</dbReference>
<evidence type="ECO:0000256" key="1">
    <source>
        <dbReference type="ARBA" id="ARBA00002868"/>
    </source>
</evidence>
<dbReference type="STRING" id="123899.SAMEA3906487_02562"/>
<accession>A0A157SKL9</accession>
<sequence>MTGKNMDPSGAMAVDAFAMARQGSEAHGEIPLTRLVRFMDGLPEQGAGDAGMLRWSVRGEIGRGTGKTGAVISGQPLLNLHVAATPVLVCQRCGEPFVYPVDSTAVLQLVESEDDLDDDLADLQEAQEEGLDFATDVPEKVVGSHRFDLLAQIEDELILSIPYVPRHEVCPGHAEQKAVSDADTPAEESKRPSPFAVLEQLKRKN</sequence>
<dbReference type="eggNOG" id="COG1399">
    <property type="taxonomic scope" value="Bacteria"/>
</dbReference>
<protein>
    <recommendedName>
        <fullName evidence="3">Large ribosomal RNA subunit accumulation protein YceD</fullName>
    </recommendedName>
    <alternativeName>
        <fullName evidence="5">23S rRNA accumulation protein YceD</fullName>
    </alternativeName>
</protein>
<evidence type="ECO:0000256" key="4">
    <source>
        <dbReference type="ARBA" id="ARBA00022517"/>
    </source>
</evidence>
<evidence type="ECO:0000256" key="3">
    <source>
        <dbReference type="ARBA" id="ARBA00015716"/>
    </source>
</evidence>
<evidence type="ECO:0000313" key="7">
    <source>
        <dbReference type="EMBL" id="SAI70962.1"/>
    </source>
</evidence>
<organism evidence="7 8">
    <name type="scientific">Bordetella trematum</name>
    <dbReference type="NCBI Taxonomy" id="123899"/>
    <lineage>
        <taxon>Bacteria</taxon>
        <taxon>Pseudomonadati</taxon>
        <taxon>Pseudomonadota</taxon>
        <taxon>Betaproteobacteria</taxon>
        <taxon>Burkholderiales</taxon>
        <taxon>Alcaligenaceae</taxon>
        <taxon>Bordetella</taxon>
    </lineage>
</organism>
<comment type="similarity">
    <text evidence="2">Belongs to the DUF177 domain family.</text>
</comment>
<feature type="region of interest" description="Disordered" evidence="6">
    <location>
        <begin position="172"/>
        <end position="205"/>
    </location>
</feature>
<evidence type="ECO:0000256" key="6">
    <source>
        <dbReference type="SAM" id="MobiDB-lite"/>
    </source>
</evidence>
<dbReference type="GO" id="GO:0005829">
    <property type="term" value="C:cytosol"/>
    <property type="evidence" value="ECO:0007669"/>
    <property type="project" value="TreeGrafter"/>
</dbReference>
<dbReference type="PANTHER" id="PTHR38099:SF1">
    <property type="entry name" value="LARGE RIBOSOMAL RNA SUBUNIT ACCUMULATION PROTEIN YCED"/>
    <property type="match status" value="1"/>
</dbReference>
<comment type="function">
    <text evidence="1">Plays a role in synthesis, processing and/or stability of 23S rRNA.</text>
</comment>
<dbReference type="PATRIC" id="fig|123899.6.peg.2549"/>
<evidence type="ECO:0000256" key="5">
    <source>
        <dbReference type="ARBA" id="ARBA00031841"/>
    </source>
</evidence>
<dbReference type="InterPro" id="IPR003772">
    <property type="entry name" value="YceD"/>
</dbReference>
<dbReference type="GO" id="GO:0042254">
    <property type="term" value="P:ribosome biogenesis"/>
    <property type="evidence" value="ECO:0007669"/>
    <property type="project" value="UniProtKB-KW"/>
</dbReference>
<name>A0A157SKL9_9BORD</name>
<dbReference type="RefSeq" id="WP_025517923.1">
    <property type="nucleotide sequence ID" value="NZ_CP016340.1"/>
</dbReference>
<dbReference type="EMBL" id="LT546645">
    <property type="protein sequence ID" value="SAI70962.1"/>
    <property type="molecule type" value="Genomic_DNA"/>
</dbReference>
<keyword evidence="4" id="KW-0690">Ribosome biogenesis</keyword>
<dbReference type="Pfam" id="PF02620">
    <property type="entry name" value="YceD"/>
    <property type="match status" value="1"/>
</dbReference>
<proteinExistence type="inferred from homology"/>
<evidence type="ECO:0000256" key="2">
    <source>
        <dbReference type="ARBA" id="ARBA00010740"/>
    </source>
</evidence>
<dbReference type="InterPro" id="IPR039255">
    <property type="entry name" value="YceD_bac"/>
</dbReference>
<dbReference type="AlphaFoldDB" id="A0A157SKL9"/>
<dbReference type="OrthoDB" id="5297600at2"/>
<gene>
    <name evidence="7" type="ORF">SAMEA3906487_02562</name>
</gene>
<dbReference type="GeneID" id="56590181"/>
<keyword evidence="8" id="KW-1185">Reference proteome</keyword>
<dbReference type="KEGG" id="btrm:SAMEA390648702562"/>
<dbReference type="Proteomes" id="UP000076825">
    <property type="component" value="Chromosome 1"/>
</dbReference>
<evidence type="ECO:0000313" key="8">
    <source>
        <dbReference type="Proteomes" id="UP000076825"/>
    </source>
</evidence>
<reference evidence="7 8" key="1">
    <citation type="submission" date="2016-04" db="EMBL/GenBank/DDBJ databases">
        <authorList>
            <consortium name="Pathogen Informatics"/>
        </authorList>
    </citation>
    <scope>NUCLEOTIDE SEQUENCE [LARGE SCALE GENOMIC DNA]</scope>
    <source>
        <strain evidence="7 8">H044680328</strain>
    </source>
</reference>